<organism evidence="2">
    <name type="scientific">Mesocestoides corti</name>
    <name type="common">Flatworm</name>
    <dbReference type="NCBI Taxonomy" id="53468"/>
    <lineage>
        <taxon>Eukaryota</taxon>
        <taxon>Metazoa</taxon>
        <taxon>Spiralia</taxon>
        <taxon>Lophotrochozoa</taxon>
        <taxon>Platyhelminthes</taxon>
        <taxon>Cestoda</taxon>
        <taxon>Eucestoda</taxon>
        <taxon>Cyclophyllidea</taxon>
        <taxon>Mesocestoididae</taxon>
        <taxon>Mesocestoides</taxon>
    </lineage>
</organism>
<keyword evidence="1" id="KW-0175">Coiled coil</keyword>
<dbReference type="WBParaSite" id="MCU_012953-RA">
    <property type="protein sequence ID" value="MCU_012953-RA"/>
    <property type="gene ID" value="MCU_012953"/>
</dbReference>
<accession>A0A5K3FZ30</accession>
<name>A0A5K3FZ30_MESCO</name>
<protein>
    <submittedName>
        <fullName evidence="2">Myosin_tail_1 domain-containing protein</fullName>
    </submittedName>
</protein>
<dbReference type="SUPFAM" id="SSF90257">
    <property type="entry name" value="Myosin rod fragments"/>
    <property type="match status" value="1"/>
</dbReference>
<feature type="coiled-coil region" evidence="1">
    <location>
        <begin position="31"/>
        <end position="86"/>
    </location>
</feature>
<proteinExistence type="predicted"/>
<evidence type="ECO:0000313" key="2">
    <source>
        <dbReference type="WBParaSite" id="MCU_012953-RA"/>
    </source>
</evidence>
<evidence type="ECO:0000256" key="1">
    <source>
        <dbReference type="SAM" id="Coils"/>
    </source>
</evidence>
<dbReference type="AlphaFoldDB" id="A0A5K3FZ30"/>
<reference evidence="2" key="1">
    <citation type="submission" date="2019-11" db="UniProtKB">
        <authorList>
            <consortium name="WormBaseParasite"/>
        </authorList>
    </citation>
    <scope>IDENTIFICATION</scope>
</reference>
<sequence length="119" mass="13486">MANFCFFQLKTHDGIDEFGLNHRVDEPEQRIIAAELALARAVAERKDVEAEVKELRLQLSGGSERVQKAEAKVTRLRRAAADSKDQINELVGILERRLTVKQTLSARCRKLETANEDLQ</sequence>